<dbReference type="SUPFAM" id="SSF54427">
    <property type="entry name" value="NTF2-like"/>
    <property type="match status" value="1"/>
</dbReference>
<dbReference type="InterPro" id="IPR037401">
    <property type="entry name" value="SnoaL-like"/>
</dbReference>
<dbReference type="EMBL" id="JALHLG010000064">
    <property type="protein sequence ID" value="MCJ2189102.1"/>
    <property type="molecule type" value="Genomic_DNA"/>
</dbReference>
<comment type="caution">
    <text evidence="2">The sequence shown here is derived from an EMBL/GenBank/DDBJ whole genome shotgun (WGS) entry which is preliminary data.</text>
</comment>
<feature type="domain" description="SnoaL-like" evidence="1">
    <location>
        <begin position="8"/>
        <end position="127"/>
    </location>
</feature>
<dbReference type="Gene3D" id="3.10.450.50">
    <property type="match status" value="1"/>
</dbReference>
<sequence>MLLSIGSAEDLRALDDLHARYVHAIDRGDLDLLQGLYLPDAVEHHGDYSGGIDGFVTWLRPILGFFEIATHTISSLLVRTDGNIAESEARGTAFLRTKGERPFNMIVVNRHFDTYRKLDGRWLFASRSVCVDWAEQFAPSEAPLDVVRPFPAGTSACDDPVYRHVPGLVEAIRRGLPQGGEV</sequence>
<reference evidence="2 3" key="1">
    <citation type="submission" date="2022-04" db="EMBL/GenBank/DDBJ databases">
        <title>Identification of a novel bacterium isolated from mangrove sediments.</title>
        <authorList>
            <person name="Pan X."/>
        </authorList>
    </citation>
    <scope>NUCLEOTIDE SEQUENCE [LARGE SCALE GENOMIC DNA]</scope>
    <source>
        <strain evidence="2 3">B2638</strain>
    </source>
</reference>
<dbReference type="InterPro" id="IPR032710">
    <property type="entry name" value="NTF2-like_dom_sf"/>
</dbReference>
<dbReference type="RefSeq" id="WP_243924296.1">
    <property type="nucleotide sequence ID" value="NZ_JALHLG010000064.1"/>
</dbReference>
<name>A0ABT0BVJ3_9SPHN</name>
<dbReference type="CDD" id="cd00531">
    <property type="entry name" value="NTF2_like"/>
    <property type="match status" value="1"/>
</dbReference>
<proteinExistence type="predicted"/>
<keyword evidence="3" id="KW-1185">Reference proteome</keyword>
<protein>
    <submittedName>
        <fullName evidence="2">Nuclear transport factor 2 family protein</fullName>
    </submittedName>
</protein>
<accession>A0ABT0BVJ3</accession>
<organism evidence="2 3">
    <name type="scientific">Novosphingobium beihaiensis</name>
    <dbReference type="NCBI Taxonomy" id="2930389"/>
    <lineage>
        <taxon>Bacteria</taxon>
        <taxon>Pseudomonadati</taxon>
        <taxon>Pseudomonadota</taxon>
        <taxon>Alphaproteobacteria</taxon>
        <taxon>Sphingomonadales</taxon>
        <taxon>Sphingomonadaceae</taxon>
        <taxon>Novosphingobium</taxon>
    </lineage>
</organism>
<gene>
    <name evidence="2" type="ORF">MTR66_20110</name>
</gene>
<dbReference type="Pfam" id="PF13577">
    <property type="entry name" value="SnoaL_4"/>
    <property type="match status" value="1"/>
</dbReference>
<evidence type="ECO:0000313" key="3">
    <source>
        <dbReference type="Proteomes" id="UP001202281"/>
    </source>
</evidence>
<evidence type="ECO:0000259" key="1">
    <source>
        <dbReference type="Pfam" id="PF13577"/>
    </source>
</evidence>
<evidence type="ECO:0000313" key="2">
    <source>
        <dbReference type="EMBL" id="MCJ2189102.1"/>
    </source>
</evidence>
<dbReference type="Proteomes" id="UP001202281">
    <property type="component" value="Unassembled WGS sequence"/>
</dbReference>